<dbReference type="OrthoDB" id="9973968at2759"/>
<feature type="region of interest" description="Disordered" evidence="2">
    <location>
        <begin position="150"/>
        <end position="169"/>
    </location>
</feature>
<feature type="compositionally biased region" description="Basic and acidic residues" evidence="2">
    <location>
        <begin position="508"/>
        <end position="524"/>
    </location>
</feature>
<feature type="region of interest" description="Disordered" evidence="2">
    <location>
        <begin position="349"/>
        <end position="403"/>
    </location>
</feature>
<dbReference type="AlphaFoldDB" id="A0A9Q1BY17"/>
<dbReference type="PANTHER" id="PTHR31516:SF18">
    <property type="entry name" value="TRANSLATION INITIATION FACTOR IF-2"/>
    <property type="match status" value="1"/>
</dbReference>
<gene>
    <name evidence="3" type="ORF">HOLleu_21521</name>
</gene>
<sequence>MVKRSSQSSARTMVSESGKHAQILDEKFPNFNCICELCDCGCIARQKHSKTCKRQPFRKKGPGMIGHHKDCLMTHYQQTFKAPKQSERTLPLIPPATPRDPNPPPMSFSTTQRSEFIERGDVTRVEPIKFTDNYERSDEQVQSVTAYKESFPGHTNFPRIPPIKGRPPQQQERSLASFDARTSHKEQFRKWQTQPVVPFTDLPSFAGSILFPGKKLGELQSTSQYDFSGKTAKKPEMMKGAEGNITLDGDFDHATVHKQTYTDFGPGQRATRFQSMPKLAKSDRGSIEKQTQHMRDFPMYSSQPEPARISDPPEATIRLSMDSRLEFTTEQRNEFKGFDTSIHKKRDMIRQGSEEYKPPTEKFETQTSTKVAFQPKHLDKAERVKARRPTSQTGRVPGKFDDRTTNKKFYKDWGTKPRVRYGDIQDGRIYIPPAEKMEAESWNQSIYKPVKLDEPTKPFLPVGQPVQDSGQHDFKTVHKETYVGYQPPLCKAQAYLMQQELLRQKRIRESESEQYESRKSRDNVRTATVEVN</sequence>
<evidence type="ECO:0000256" key="2">
    <source>
        <dbReference type="SAM" id="MobiDB-lite"/>
    </source>
</evidence>
<protein>
    <submittedName>
        <fullName evidence="3">Uncharacterized protein</fullName>
    </submittedName>
</protein>
<dbReference type="GO" id="GO:0005856">
    <property type="term" value="C:cytoskeleton"/>
    <property type="evidence" value="ECO:0007669"/>
    <property type="project" value="TreeGrafter"/>
</dbReference>
<dbReference type="EMBL" id="JAIZAY010000010">
    <property type="protein sequence ID" value="KAJ8034611.1"/>
    <property type="molecule type" value="Genomic_DNA"/>
</dbReference>
<evidence type="ECO:0000313" key="4">
    <source>
        <dbReference type="Proteomes" id="UP001152320"/>
    </source>
</evidence>
<comment type="similarity">
    <text evidence="1">Belongs to the FAM154 family.</text>
</comment>
<keyword evidence="4" id="KW-1185">Reference proteome</keyword>
<feature type="compositionally biased region" description="Basic and acidic residues" evidence="2">
    <location>
        <begin position="349"/>
        <end position="364"/>
    </location>
</feature>
<feature type="compositionally biased region" description="Pro residues" evidence="2">
    <location>
        <begin position="92"/>
        <end position="106"/>
    </location>
</feature>
<comment type="caution">
    <text evidence="3">The sequence shown here is derived from an EMBL/GenBank/DDBJ whole genome shotgun (WGS) entry which is preliminary data.</text>
</comment>
<feature type="region of interest" description="Disordered" evidence="2">
    <location>
        <begin position="508"/>
        <end position="532"/>
    </location>
</feature>
<feature type="region of interest" description="Disordered" evidence="2">
    <location>
        <begin position="90"/>
        <end position="109"/>
    </location>
</feature>
<dbReference type="InterPro" id="IPR033336">
    <property type="entry name" value="SAXO1/2"/>
</dbReference>
<organism evidence="3 4">
    <name type="scientific">Holothuria leucospilota</name>
    <name type="common">Black long sea cucumber</name>
    <name type="synonym">Mertensiothuria leucospilota</name>
    <dbReference type="NCBI Taxonomy" id="206669"/>
    <lineage>
        <taxon>Eukaryota</taxon>
        <taxon>Metazoa</taxon>
        <taxon>Echinodermata</taxon>
        <taxon>Eleutherozoa</taxon>
        <taxon>Echinozoa</taxon>
        <taxon>Holothuroidea</taxon>
        <taxon>Aspidochirotacea</taxon>
        <taxon>Aspidochirotida</taxon>
        <taxon>Holothuriidae</taxon>
        <taxon>Holothuria</taxon>
    </lineage>
</organism>
<dbReference type="GO" id="GO:0008017">
    <property type="term" value="F:microtubule binding"/>
    <property type="evidence" value="ECO:0007669"/>
    <property type="project" value="InterPro"/>
</dbReference>
<dbReference type="PANTHER" id="PTHR31516">
    <property type="entry name" value="STABILIZER OF AXONEMAL MICROTUBULES 2"/>
    <property type="match status" value="1"/>
</dbReference>
<dbReference type="Proteomes" id="UP001152320">
    <property type="component" value="Chromosome 10"/>
</dbReference>
<evidence type="ECO:0000256" key="1">
    <source>
        <dbReference type="ARBA" id="ARBA00008738"/>
    </source>
</evidence>
<accession>A0A9Q1BY17</accession>
<proteinExistence type="inferred from homology"/>
<evidence type="ECO:0000313" key="3">
    <source>
        <dbReference type="EMBL" id="KAJ8034611.1"/>
    </source>
</evidence>
<reference evidence="3" key="1">
    <citation type="submission" date="2021-10" db="EMBL/GenBank/DDBJ databases">
        <title>Tropical sea cucumber genome reveals ecological adaptation and Cuvierian tubules defense mechanism.</title>
        <authorList>
            <person name="Chen T."/>
        </authorList>
    </citation>
    <scope>NUCLEOTIDE SEQUENCE</scope>
    <source>
        <strain evidence="3">Nanhai2018</strain>
        <tissue evidence="3">Muscle</tissue>
    </source>
</reference>
<name>A0A9Q1BY17_HOLLE</name>